<proteinExistence type="predicted"/>
<dbReference type="OrthoDB" id="5826524at2759"/>
<dbReference type="EMBL" id="JARK01001343">
    <property type="protein sequence ID" value="EYC29003.1"/>
    <property type="molecule type" value="Genomic_DNA"/>
</dbReference>
<dbReference type="AlphaFoldDB" id="A0A016VQH0"/>
<keyword evidence="2" id="KW-1185">Reference proteome</keyword>
<comment type="caution">
    <text evidence="1">The sequence shown here is derived from an EMBL/GenBank/DDBJ whole genome shotgun (WGS) entry which is preliminary data.</text>
</comment>
<evidence type="ECO:0000313" key="1">
    <source>
        <dbReference type="EMBL" id="EYC29003.1"/>
    </source>
</evidence>
<dbReference type="Gene3D" id="3.80.10.10">
    <property type="entry name" value="Ribonuclease Inhibitor"/>
    <property type="match status" value="1"/>
</dbReference>
<reference evidence="2" key="1">
    <citation type="journal article" date="2015" name="Nat. Genet.">
        <title>The genome and transcriptome of the zoonotic hookworm Ancylostoma ceylanicum identify infection-specific gene families.</title>
        <authorList>
            <person name="Schwarz E.M."/>
            <person name="Hu Y."/>
            <person name="Antoshechkin I."/>
            <person name="Miller M.M."/>
            <person name="Sternberg P.W."/>
            <person name="Aroian R.V."/>
        </authorList>
    </citation>
    <scope>NUCLEOTIDE SEQUENCE</scope>
    <source>
        <strain evidence="2">HY135</strain>
    </source>
</reference>
<dbReference type="InterPro" id="IPR032675">
    <property type="entry name" value="LRR_dom_sf"/>
</dbReference>
<dbReference type="Proteomes" id="UP000024635">
    <property type="component" value="Unassembled WGS sequence"/>
</dbReference>
<gene>
    <name evidence="1" type="primary">Acey_s0007.g3540</name>
    <name evidence="1" type="ORF">Y032_0007g3540</name>
</gene>
<protein>
    <submittedName>
        <fullName evidence="1">Uncharacterized protein</fullName>
    </submittedName>
</protein>
<organism evidence="1 2">
    <name type="scientific">Ancylostoma ceylanicum</name>
    <dbReference type="NCBI Taxonomy" id="53326"/>
    <lineage>
        <taxon>Eukaryota</taxon>
        <taxon>Metazoa</taxon>
        <taxon>Ecdysozoa</taxon>
        <taxon>Nematoda</taxon>
        <taxon>Chromadorea</taxon>
        <taxon>Rhabditida</taxon>
        <taxon>Rhabditina</taxon>
        <taxon>Rhabditomorpha</taxon>
        <taxon>Strongyloidea</taxon>
        <taxon>Ancylostomatidae</taxon>
        <taxon>Ancylostomatinae</taxon>
        <taxon>Ancylostoma</taxon>
    </lineage>
</organism>
<sequence length="266" mass="30749">MFASAYSFRHAVVLTRQWISHSGLPVAKTQVRSAKTMSPIRIYSLRRRIAEFLSNKFHEDRVEEIGPDLACLEWLMECGSTEVLMSDSERITSIRQMKKYIKERLEEKSSHVPPLSSVASELEYDLKWKHVPHVHIVKVDASDSAIADEGFKYFRDLRRLEGLKLNFCDYFGDEAIRELALGRPATSLRDIEIVLNPSVTDGAVYWLSRLKSLQRAHFYFLPYVSNRISFIRQLKMAVPRCNVTFPEAVHIGYGYEDENSNSKKKK</sequence>
<dbReference type="SUPFAM" id="SSF52047">
    <property type="entry name" value="RNI-like"/>
    <property type="match status" value="1"/>
</dbReference>
<evidence type="ECO:0000313" key="2">
    <source>
        <dbReference type="Proteomes" id="UP000024635"/>
    </source>
</evidence>
<accession>A0A016VQH0</accession>
<name>A0A016VQH0_9BILA</name>